<comment type="caution">
    <text evidence="1">The sequence shown here is derived from an EMBL/GenBank/DDBJ whole genome shotgun (WGS) entry which is preliminary data.</text>
</comment>
<protein>
    <recommendedName>
        <fullName evidence="3">DUF3558 domain-containing protein</fullName>
    </recommendedName>
</protein>
<sequence length="191" mass="19095">MAVIGAGAAVLSAVAIGGGLWLSGNDPDVPESGDVHTAATGCDAVTDELLAERMPGAVADTREQGPLEGGDSLVCVWTSAGASEGGDRGTLRVDVSALFTDATGEEPVTGAERAAGAYTDLLPARAQPVDLSRGEGRVWHGQAPGTAELAFHSDNLLVRVSYAGLAGDDPVDPDDAAELAAEFAGLIGASL</sequence>
<proteinExistence type="predicted"/>
<name>A0ABU7K395_9ACTN</name>
<organism evidence="1 2">
    <name type="scientific">Nocardiopsis codii</name>
    <dbReference type="NCBI Taxonomy" id="3065942"/>
    <lineage>
        <taxon>Bacteria</taxon>
        <taxon>Bacillati</taxon>
        <taxon>Actinomycetota</taxon>
        <taxon>Actinomycetes</taxon>
        <taxon>Streptosporangiales</taxon>
        <taxon>Nocardiopsidaceae</taxon>
        <taxon>Nocardiopsis</taxon>
    </lineage>
</organism>
<gene>
    <name evidence="1" type="ORF">Q8791_05685</name>
</gene>
<dbReference type="Proteomes" id="UP001356095">
    <property type="component" value="Unassembled WGS sequence"/>
</dbReference>
<keyword evidence="2" id="KW-1185">Reference proteome</keyword>
<reference evidence="1 2" key="1">
    <citation type="submission" date="2023-08" db="EMBL/GenBank/DDBJ databases">
        <authorList>
            <person name="Girao M."/>
            <person name="Carvalho M.F."/>
        </authorList>
    </citation>
    <scope>NUCLEOTIDE SEQUENCE [LARGE SCALE GENOMIC DNA]</scope>
    <source>
        <strain evidence="1 2">CT-R113</strain>
    </source>
</reference>
<evidence type="ECO:0000313" key="1">
    <source>
        <dbReference type="EMBL" id="MEE2036713.1"/>
    </source>
</evidence>
<evidence type="ECO:0000313" key="2">
    <source>
        <dbReference type="Proteomes" id="UP001356095"/>
    </source>
</evidence>
<evidence type="ECO:0008006" key="3">
    <source>
        <dbReference type="Google" id="ProtNLM"/>
    </source>
</evidence>
<dbReference type="EMBL" id="JAUZMY010000004">
    <property type="protein sequence ID" value="MEE2036713.1"/>
    <property type="molecule type" value="Genomic_DNA"/>
</dbReference>
<accession>A0ABU7K395</accession>